<evidence type="ECO:0000259" key="2">
    <source>
        <dbReference type="SMART" id="SM00256"/>
    </source>
</evidence>
<dbReference type="SMART" id="SM00256">
    <property type="entry name" value="FBOX"/>
    <property type="match status" value="1"/>
</dbReference>
<evidence type="ECO:0000313" key="3">
    <source>
        <dbReference type="EMBL" id="KAK1678663.1"/>
    </source>
</evidence>
<comment type="caution">
    <text evidence="3">The sequence shown here is derived from an EMBL/GenBank/DDBJ whole genome shotgun (WGS) entry which is preliminary data.</text>
</comment>
<dbReference type="PANTHER" id="PTHR31672:SF13">
    <property type="entry name" value="F-BOX PROTEIN CPR30-LIKE"/>
    <property type="match status" value="1"/>
</dbReference>
<feature type="domain" description="F-box" evidence="2">
    <location>
        <begin position="128"/>
        <end position="169"/>
    </location>
</feature>
<dbReference type="Gene3D" id="1.20.1280.50">
    <property type="match status" value="1"/>
</dbReference>
<keyword evidence="4" id="KW-1185">Reference proteome</keyword>
<feature type="region of interest" description="Disordered" evidence="1">
    <location>
        <begin position="419"/>
        <end position="474"/>
    </location>
</feature>
<feature type="region of interest" description="Disordered" evidence="1">
    <location>
        <begin position="553"/>
        <end position="576"/>
    </location>
</feature>
<protein>
    <recommendedName>
        <fullName evidence="2">F-box domain-containing protein</fullName>
    </recommendedName>
</protein>
<feature type="region of interest" description="Disordered" evidence="1">
    <location>
        <begin position="94"/>
        <end position="116"/>
    </location>
</feature>
<dbReference type="Pfam" id="PF00646">
    <property type="entry name" value="F-box"/>
    <property type="match status" value="1"/>
</dbReference>
<gene>
    <name evidence="3" type="ORF">QYE76_039511</name>
</gene>
<feature type="compositionally biased region" description="Gly residues" evidence="1">
    <location>
        <begin position="101"/>
        <end position="112"/>
    </location>
</feature>
<evidence type="ECO:0000313" key="4">
    <source>
        <dbReference type="Proteomes" id="UP001231189"/>
    </source>
</evidence>
<dbReference type="EMBL" id="JAUUTY010000002">
    <property type="protein sequence ID" value="KAK1678663.1"/>
    <property type="molecule type" value="Genomic_DNA"/>
</dbReference>
<dbReference type="InterPro" id="IPR036047">
    <property type="entry name" value="F-box-like_dom_sf"/>
</dbReference>
<name>A0AAD8WUJ8_LOLMU</name>
<dbReference type="AlphaFoldDB" id="A0AAD8WUJ8"/>
<proteinExistence type="predicted"/>
<accession>A0AAD8WUJ8</accession>
<evidence type="ECO:0000256" key="1">
    <source>
        <dbReference type="SAM" id="MobiDB-lite"/>
    </source>
</evidence>
<dbReference type="SUPFAM" id="SSF81383">
    <property type="entry name" value="F-box domain"/>
    <property type="match status" value="1"/>
</dbReference>
<sequence length="617" mass="68219">MPPPAPDATAFPSRRRAPPSSFVTTVLGLTDRAQILEFHLGSSTPPNQSARMLPIAVLPKPTMFDRSNYGPHLIAADDRLLLVAAGRGGAGGRRSAVGRGRAWGRGMQGQGGAPEQKWASNNLSSSLLPDDILFSEILSYMPAKFAARCRCVSRSWNHTLSSPSFIRIHLQRANIHPKLFFARPWSEPADRYFYSWQPGDGPATNKLPRGHLLNPILETKTLHGLLLAYCQRPEDQDGYYVCNPSTGAVLRLPDTKEPRKMNPQRGTVAQPQTAVLYGPWSEPERMLLQPPCWIGPIRMHNFDNGKRVIMFGTACTSPLEAELVACREGIAKTRERSSAVNLAKPGLKLVLAAQVFVINVVAQTYRELSVSCSESWHSLSDPMLATRRSLRAQTHLPGTRTSAGHLVFVATSPLNPYATRTARRTQSCRRTGPNSCPARSPPRSGWRRADDDHREGPTREKLTRGRRLGPPNHAPATPHIVTYQHHFVGLLQSPAPPPRRDDRHAPLPDHCEYLGHLRVRRLRRTPSSIGGEAKGAAAGKRAPVLRFARIDRLGDRGRRRRPRERGHDRRGGGGEYLASTPASELWIGGCTQPHMCRNVNWARLGPLSSLLRNLASV</sequence>
<feature type="compositionally biased region" description="Basic and acidic residues" evidence="1">
    <location>
        <begin position="447"/>
        <end position="463"/>
    </location>
</feature>
<dbReference type="InterPro" id="IPR001810">
    <property type="entry name" value="F-box_dom"/>
</dbReference>
<dbReference type="InterPro" id="IPR050796">
    <property type="entry name" value="SCF_F-box_component"/>
</dbReference>
<dbReference type="PANTHER" id="PTHR31672">
    <property type="entry name" value="BNACNNG10540D PROTEIN"/>
    <property type="match status" value="1"/>
</dbReference>
<organism evidence="3 4">
    <name type="scientific">Lolium multiflorum</name>
    <name type="common">Italian ryegrass</name>
    <name type="synonym">Lolium perenne subsp. multiflorum</name>
    <dbReference type="NCBI Taxonomy" id="4521"/>
    <lineage>
        <taxon>Eukaryota</taxon>
        <taxon>Viridiplantae</taxon>
        <taxon>Streptophyta</taxon>
        <taxon>Embryophyta</taxon>
        <taxon>Tracheophyta</taxon>
        <taxon>Spermatophyta</taxon>
        <taxon>Magnoliopsida</taxon>
        <taxon>Liliopsida</taxon>
        <taxon>Poales</taxon>
        <taxon>Poaceae</taxon>
        <taxon>BOP clade</taxon>
        <taxon>Pooideae</taxon>
        <taxon>Poodae</taxon>
        <taxon>Poeae</taxon>
        <taxon>Poeae Chloroplast Group 2 (Poeae type)</taxon>
        <taxon>Loliodinae</taxon>
        <taxon>Loliinae</taxon>
        <taxon>Lolium</taxon>
    </lineage>
</organism>
<reference evidence="3" key="1">
    <citation type="submission" date="2023-07" db="EMBL/GenBank/DDBJ databases">
        <title>A chromosome-level genome assembly of Lolium multiflorum.</title>
        <authorList>
            <person name="Chen Y."/>
            <person name="Copetti D."/>
            <person name="Kolliker R."/>
            <person name="Studer B."/>
        </authorList>
    </citation>
    <scope>NUCLEOTIDE SEQUENCE</scope>
    <source>
        <strain evidence="3">02402/16</strain>
        <tissue evidence="3">Leaf</tissue>
    </source>
</reference>
<dbReference type="Proteomes" id="UP001231189">
    <property type="component" value="Unassembled WGS sequence"/>
</dbReference>